<dbReference type="PANTHER" id="PTHR10192:SF5">
    <property type="entry name" value="GEPHYRIN"/>
    <property type="match status" value="1"/>
</dbReference>
<dbReference type="GO" id="GO:0006777">
    <property type="term" value="P:Mo-molybdopterin cofactor biosynthetic process"/>
    <property type="evidence" value="ECO:0007669"/>
    <property type="project" value="UniProtKB-UniRule"/>
</dbReference>
<comment type="similarity">
    <text evidence="3 6">Belongs to the MoeA family.</text>
</comment>
<comment type="function">
    <text evidence="1 6">Catalyzes the insertion of molybdate into adenylated molybdopterin with the concomitant release of AMP.</text>
</comment>
<dbReference type="PROSITE" id="PS01079">
    <property type="entry name" value="MOCF_BIOSYNTHESIS_2"/>
    <property type="match status" value="1"/>
</dbReference>
<feature type="domain" description="MoaB/Mog" evidence="7">
    <location>
        <begin position="69"/>
        <end position="206"/>
    </location>
</feature>
<dbReference type="InterPro" id="IPR001453">
    <property type="entry name" value="MoaB/Mog_dom"/>
</dbReference>
<dbReference type="EC" id="2.10.1.1" evidence="6"/>
<dbReference type="InterPro" id="IPR008284">
    <property type="entry name" value="MoCF_biosynth_CS"/>
</dbReference>
<keyword evidence="6 8" id="KW-0808">Transferase</keyword>
<dbReference type="EMBL" id="VBPA01000052">
    <property type="protein sequence ID" value="TMQ72589.1"/>
    <property type="molecule type" value="Genomic_DNA"/>
</dbReference>
<dbReference type="SUPFAM" id="SSF53218">
    <property type="entry name" value="Molybdenum cofactor biosynthesis proteins"/>
    <property type="match status" value="1"/>
</dbReference>
<evidence type="ECO:0000313" key="9">
    <source>
        <dbReference type="Proteomes" id="UP000319836"/>
    </source>
</evidence>
<dbReference type="PANTHER" id="PTHR10192">
    <property type="entry name" value="MOLYBDOPTERIN BIOSYNTHESIS PROTEIN"/>
    <property type="match status" value="1"/>
</dbReference>
<dbReference type="CDD" id="cd00887">
    <property type="entry name" value="MoeA"/>
    <property type="match status" value="1"/>
</dbReference>
<keyword evidence="6" id="KW-0500">Molybdenum</keyword>
<comment type="catalytic activity">
    <reaction evidence="5">
        <text>adenylyl-molybdopterin + molybdate = Mo-molybdopterin + AMP + H(+)</text>
        <dbReference type="Rhea" id="RHEA:35047"/>
        <dbReference type="ChEBI" id="CHEBI:15378"/>
        <dbReference type="ChEBI" id="CHEBI:36264"/>
        <dbReference type="ChEBI" id="CHEBI:62727"/>
        <dbReference type="ChEBI" id="CHEBI:71302"/>
        <dbReference type="ChEBI" id="CHEBI:456215"/>
        <dbReference type="EC" id="2.10.1.1"/>
    </reaction>
</comment>
<organism evidence="8 9">
    <name type="scientific">Eiseniibacteriota bacterium</name>
    <dbReference type="NCBI Taxonomy" id="2212470"/>
    <lineage>
        <taxon>Bacteria</taxon>
        <taxon>Candidatus Eiseniibacteriota</taxon>
    </lineage>
</organism>
<evidence type="ECO:0000256" key="5">
    <source>
        <dbReference type="ARBA" id="ARBA00047317"/>
    </source>
</evidence>
<dbReference type="InterPro" id="IPR036425">
    <property type="entry name" value="MoaB/Mog-like_dom_sf"/>
</dbReference>
<accession>A0A538UA36</accession>
<protein>
    <recommendedName>
        <fullName evidence="6">Molybdopterin molybdenumtransferase</fullName>
        <ecNumber evidence="6">2.10.1.1</ecNumber>
    </recommendedName>
</protein>
<dbReference type="AlphaFoldDB" id="A0A538UA36"/>
<sequence>MESVASEGGETVRLEIAAPRGLNVREAGADIRAGDRALEAGRELSPHDLAVLAALGVPAPRVGRAPRVVALSTGDELLDVDAPLAPGAIRDSNLPMLEALLEESGARVIRSERLPDVTPRVAERIARALEDADVVLTLGGVSAGRHDPVQEALADQPDIARWRVAMKPGRPQAFGSPQGRLFFGLPGNPASVACVFETLVRPALRKLQGFAALDRPRLDVRAAHAIESRPGRTDFVRAILARRGAEWWASEAGAQISGHVLPQSRAHALVLVPEAAERVAPGERVEAILLRWPDAE</sequence>
<dbReference type="GO" id="GO:0005829">
    <property type="term" value="C:cytosol"/>
    <property type="evidence" value="ECO:0007669"/>
    <property type="project" value="TreeGrafter"/>
</dbReference>
<evidence type="ECO:0000259" key="7">
    <source>
        <dbReference type="SMART" id="SM00852"/>
    </source>
</evidence>
<keyword evidence="4 6" id="KW-0501">Molybdenum cofactor biosynthesis</keyword>
<evidence type="ECO:0000313" key="8">
    <source>
        <dbReference type="EMBL" id="TMQ72589.1"/>
    </source>
</evidence>
<evidence type="ECO:0000256" key="2">
    <source>
        <dbReference type="ARBA" id="ARBA00005046"/>
    </source>
</evidence>
<keyword evidence="6" id="KW-0479">Metal-binding</keyword>
<dbReference type="InterPro" id="IPR036688">
    <property type="entry name" value="MoeA_C_domain_IV_sf"/>
</dbReference>
<dbReference type="Proteomes" id="UP000319836">
    <property type="component" value="Unassembled WGS sequence"/>
</dbReference>
<dbReference type="Pfam" id="PF03453">
    <property type="entry name" value="MoeA_N"/>
    <property type="match status" value="1"/>
</dbReference>
<dbReference type="InterPro" id="IPR038987">
    <property type="entry name" value="MoeA-like"/>
</dbReference>
<dbReference type="SUPFAM" id="SSF63882">
    <property type="entry name" value="MoeA N-terminal region -like"/>
    <property type="match status" value="1"/>
</dbReference>
<dbReference type="GO" id="GO:0061599">
    <property type="term" value="F:molybdopterin molybdotransferase activity"/>
    <property type="evidence" value="ECO:0007669"/>
    <property type="project" value="UniProtKB-UniRule"/>
</dbReference>
<dbReference type="NCBIfam" id="TIGR00177">
    <property type="entry name" value="molyb_syn"/>
    <property type="match status" value="1"/>
</dbReference>
<dbReference type="GO" id="GO:0046872">
    <property type="term" value="F:metal ion binding"/>
    <property type="evidence" value="ECO:0007669"/>
    <property type="project" value="UniProtKB-UniRule"/>
</dbReference>
<reference evidence="8 9" key="1">
    <citation type="journal article" date="2019" name="Nat. Microbiol.">
        <title>Mediterranean grassland soil C-N compound turnover is dependent on rainfall and depth, and is mediated by genomically divergent microorganisms.</title>
        <authorList>
            <person name="Diamond S."/>
            <person name="Andeer P.F."/>
            <person name="Li Z."/>
            <person name="Crits-Christoph A."/>
            <person name="Burstein D."/>
            <person name="Anantharaman K."/>
            <person name="Lane K.R."/>
            <person name="Thomas B.C."/>
            <person name="Pan C."/>
            <person name="Northen T.R."/>
            <person name="Banfield J.F."/>
        </authorList>
    </citation>
    <scope>NUCLEOTIDE SEQUENCE [LARGE SCALE GENOMIC DNA]</scope>
    <source>
        <strain evidence="8">WS_10</strain>
    </source>
</reference>
<evidence type="ECO:0000256" key="1">
    <source>
        <dbReference type="ARBA" id="ARBA00002901"/>
    </source>
</evidence>
<dbReference type="Pfam" id="PF03454">
    <property type="entry name" value="MoeA_C"/>
    <property type="match status" value="1"/>
</dbReference>
<dbReference type="SMART" id="SM00852">
    <property type="entry name" value="MoCF_biosynth"/>
    <property type="match status" value="1"/>
</dbReference>
<dbReference type="UniPathway" id="UPA00344"/>
<comment type="cofactor">
    <cofactor evidence="6">
        <name>Mg(2+)</name>
        <dbReference type="ChEBI" id="CHEBI:18420"/>
    </cofactor>
</comment>
<dbReference type="Gene3D" id="2.40.340.10">
    <property type="entry name" value="MoeA, C-terminal, domain IV"/>
    <property type="match status" value="1"/>
</dbReference>
<dbReference type="InterPro" id="IPR005111">
    <property type="entry name" value="MoeA_C_domain_IV"/>
</dbReference>
<comment type="pathway">
    <text evidence="2 6">Cofactor biosynthesis; molybdopterin biosynthesis.</text>
</comment>
<comment type="caution">
    <text evidence="8">The sequence shown here is derived from an EMBL/GenBank/DDBJ whole genome shotgun (WGS) entry which is preliminary data.</text>
</comment>
<evidence type="ECO:0000256" key="3">
    <source>
        <dbReference type="ARBA" id="ARBA00010763"/>
    </source>
</evidence>
<evidence type="ECO:0000256" key="4">
    <source>
        <dbReference type="ARBA" id="ARBA00023150"/>
    </source>
</evidence>
<dbReference type="InterPro" id="IPR036135">
    <property type="entry name" value="MoeA_linker/N_sf"/>
</dbReference>
<name>A0A538UA36_UNCEI</name>
<evidence type="ECO:0000256" key="6">
    <source>
        <dbReference type="RuleBase" id="RU365090"/>
    </source>
</evidence>
<dbReference type="Pfam" id="PF00994">
    <property type="entry name" value="MoCF_biosynth"/>
    <property type="match status" value="1"/>
</dbReference>
<dbReference type="InterPro" id="IPR005110">
    <property type="entry name" value="MoeA_linker/N"/>
</dbReference>
<dbReference type="Gene3D" id="3.40.980.10">
    <property type="entry name" value="MoaB/Mog-like domain"/>
    <property type="match status" value="1"/>
</dbReference>
<proteinExistence type="inferred from homology"/>
<gene>
    <name evidence="8" type="ORF">E6K80_02455</name>
</gene>
<keyword evidence="6" id="KW-0460">Magnesium</keyword>
<dbReference type="SUPFAM" id="SSF63867">
    <property type="entry name" value="MoeA C-terminal domain-like"/>
    <property type="match status" value="1"/>
</dbReference>